<dbReference type="Proteomes" id="UP001218188">
    <property type="component" value="Unassembled WGS sequence"/>
</dbReference>
<keyword evidence="3" id="KW-1185">Reference proteome</keyword>
<comment type="caution">
    <text evidence="2">The sequence shown here is derived from an EMBL/GenBank/DDBJ whole genome shotgun (WGS) entry which is preliminary data.</text>
</comment>
<evidence type="ECO:0000256" key="1">
    <source>
        <dbReference type="SAM" id="MobiDB-lite"/>
    </source>
</evidence>
<feature type="region of interest" description="Disordered" evidence="1">
    <location>
        <begin position="86"/>
        <end position="135"/>
    </location>
</feature>
<accession>A0AAD6WMZ0</accession>
<organism evidence="2 3">
    <name type="scientific">Mycena alexandri</name>
    <dbReference type="NCBI Taxonomy" id="1745969"/>
    <lineage>
        <taxon>Eukaryota</taxon>
        <taxon>Fungi</taxon>
        <taxon>Dikarya</taxon>
        <taxon>Basidiomycota</taxon>
        <taxon>Agaricomycotina</taxon>
        <taxon>Agaricomycetes</taxon>
        <taxon>Agaricomycetidae</taxon>
        <taxon>Agaricales</taxon>
        <taxon>Marasmiineae</taxon>
        <taxon>Mycenaceae</taxon>
        <taxon>Mycena</taxon>
    </lineage>
</organism>
<feature type="region of interest" description="Disordered" evidence="1">
    <location>
        <begin position="289"/>
        <end position="309"/>
    </location>
</feature>
<dbReference type="AlphaFoldDB" id="A0AAD6WMZ0"/>
<sequence length="355" mass="40827">MVVQGLHHGGARLMPRQCTVTAFRSLSHNQNYEKTLPQFWCVRRSVAEICLQRPGFNRVKDEDRFWMKNPYESRTIDYTFDANEAPRKGEEHLPAAPDSNDAESSSDEENKPDTGDDEDEHGEEKRGNGNSSDSSTPCPINCYGCGLISDGDDDLQEVQCSICGFWSHFRRQPAEDGEVDWSDPQVVFTCQGCRPRPATLFSPREIVMLPDPFIDGDWRSEDIMWYPARFRKHHLHTRDPKNEFEFVYLDCVDWAKLTLDDYMFQPSTHCKHDRASCEAMLKFEPKQEDLGRKIPHEHEHNRGNSNDANKTMISTFQHHFQALVTFSTVHMGALRSNPTILARFHLLGPLLSVPR</sequence>
<protein>
    <submittedName>
        <fullName evidence="2">Uncharacterized protein</fullName>
    </submittedName>
</protein>
<dbReference type="SUPFAM" id="SSF57903">
    <property type="entry name" value="FYVE/PHD zinc finger"/>
    <property type="match status" value="1"/>
</dbReference>
<evidence type="ECO:0000313" key="3">
    <source>
        <dbReference type="Proteomes" id="UP001218188"/>
    </source>
</evidence>
<reference evidence="2" key="1">
    <citation type="submission" date="2023-03" db="EMBL/GenBank/DDBJ databases">
        <title>Massive genome expansion in bonnet fungi (Mycena s.s.) driven by repeated elements and novel gene families across ecological guilds.</title>
        <authorList>
            <consortium name="Lawrence Berkeley National Laboratory"/>
            <person name="Harder C.B."/>
            <person name="Miyauchi S."/>
            <person name="Viragh M."/>
            <person name="Kuo A."/>
            <person name="Thoen E."/>
            <person name="Andreopoulos B."/>
            <person name="Lu D."/>
            <person name="Skrede I."/>
            <person name="Drula E."/>
            <person name="Henrissat B."/>
            <person name="Morin E."/>
            <person name="Kohler A."/>
            <person name="Barry K."/>
            <person name="LaButti K."/>
            <person name="Morin E."/>
            <person name="Salamov A."/>
            <person name="Lipzen A."/>
            <person name="Mereny Z."/>
            <person name="Hegedus B."/>
            <person name="Baldrian P."/>
            <person name="Stursova M."/>
            <person name="Weitz H."/>
            <person name="Taylor A."/>
            <person name="Grigoriev I.V."/>
            <person name="Nagy L.G."/>
            <person name="Martin F."/>
            <person name="Kauserud H."/>
        </authorList>
    </citation>
    <scope>NUCLEOTIDE SEQUENCE</scope>
    <source>
        <strain evidence="2">CBHHK200</strain>
    </source>
</reference>
<dbReference type="EMBL" id="JARJCM010000338">
    <property type="protein sequence ID" value="KAJ7018500.1"/>
    <property type="molecule type" value="Genomic_DNA"/>
</dbReference>
<dbReference type="InterPro" id="IPR011011">
    <property type="entry name" value="Znf_FYVE_PHD"/>
</dbReference>
<proteinExistence type="predicted"/>
<name>A0AAD6WMZ0_9AGAR</name>
<gene>
    <name evidence="2" type="ORF">C8F04DRAFT_1243223</name>
</gene>
<feature type="compositionally biased region" description="Basic and acidic residues" evidence="1">
    <location>
        <begin position="289"/>
        <end position="302"/>
    </location>
</feature>
<evidence type="ECO:0000313" key="2">
    <source>
        <dbReference type="EMBL" id="KAJ7018500.1"/>
    </source>
</evidence>